<evidence type="ECO:0000313" key="2">
    <source>
        <dbReference type="EMBL" id="KAJ3426271.1"/>
    </source>
</evidence>
<evidence type="ECO:0000256" key="1">
    <source>
        <dbReference type="SAM" id="MobiDB-lite"/>
    </source>
</evidence>
<dbReference type="Pfam" id="PF14712">
    <property type="entry name" value="Snapin_Pallidin"/>
    <property type="match status" value="1"/>
</dbReference>
<dbReference type="InterPro" id="IPR028119">
    <property type="entry name" value="Snapin/Pallidin/Snn1"/>
</dbReference>
<sequence>MTDRLCEELLKIFSPYFDIADSGFTKIFEAQETLSKELDSLQKPLVTILKRSQKKNVVFSDYTNKLRQAKWKIKQVKRILLEIDGRLNGIFKMIHREEPNNENWRKRLNTGQQPVENEKEEKQEKKNEVKEEKQDNEKKEEKQEKEEKKEKKEKNEKEEKKEKEEKDEKEEIKEKVENKEEKKENEEKEKQQEKDEK</sequence>
<proteinExistence type="predicted"/>
<feature type="compositionally biased region" description="Basic and acidic residues" evidence="1">
    <location>
        <begin position="116"/>
        <end position="197"/>
    </location>
</feature>
<accession>A0AAV7Y8X3</accession>
<dbReference type="AlphaFoldDB" id="A0AAV7Y8X3"/>
<dbReference type="Proteomes" id="UP001146793">
    <property type="component" value="Unassembled WGS sequence"/>
</dbReference>
<reference evidence="2" key="1">
    <citation type="submission" date="2022-08" db="EMBL/GenBank/DDBJ databases">
        <title>Novel sulphate-reducing endosymbionts in the free-living metamonad Anaeramoeba.</title>
        <authorList>
            <person name="Jerlstrom-Hultqvist J."/>
            <person name="Cepicka I."/>
            <person name="Gallot-Lavallee L."/>
            <person name="Salas-Leiva D."/>
            <person name="Curtis B.A."/>
            <person name="Zahonova K."/>
            <person name="Pipaliya S."/>
            <person name="Dacks J."/>
            <person name="Roger A.J."/>
        </authorList>
    </citation>
    <scope>NUCLEOTIDE SEQUENCE</scope>
    <source>
        <strain evidence="2">Busselton2</strain>
    </source>
</reference>
<feature type="region of interest" description="Disordered" evidence="1">
    <location>
        <begin position="102"/>
        <end position="197"/>
    </location>
</feature>
<organism evidence="2 3">
    <name type="scientific">Anaeramoeba flamelloides</name>
    <dbReference type="NCBI Taxonomy" id="1746091"/>
    <lineage>
        <taxon>Eukaryota</taxon>
        <taxon>Metamonada</taxon>
        <taxon>Anaeramoebidae</taxon>
        <taxon>Anaeramoeba</taxon>
    </lineage>
</organism>
<evidence type="ECO:0000313" key="3">
    <source>
        <dbReference type="Proteomes" id="UP001146793"/>
    </source>
</evidence>
<dbReference type="EMBL" id="JANTQA010000070">
    <property type="protein sequence ID" value="KAJ3426271.1"/>
    <property type="molecule type" value="Genomic_DNA"/>
</dbReference>
<protein>
    <submittedName>
        <fullName evidence="2">Snare-associated protein snapin</fullName>
    </submittedName>
</protein>
<comment type="caution">
    <text evidence="2">The sequence shown here is derived from an EMBL/GenBank/DDBJ whole genome shotgun (WGS) entry which is preliminary data.</text>
</comment>
<name>A0AAV7Y8X3_9EUKA</name>
<gene>
    <name evidence="2" type="ORF">M0812_28724</name>
</gene>